<accession>Q1GSD5</accession>
<name>Q1GSD5_SPHAL</name>
<dbReference type="Proteomes" id="UP000006578">
    <property type="component" value="Chromosome"/>
</dbReference>
<keyword evidence="2" id="KW-1185">Reference proteome</keyword>
<dbReference type="EMBL" id="CP000356">
    <property type="protein sequence ID" value="ABF53437.1"/>
    <property type="molecule type" value="Genomic_DNA"/>
</dbReference>
<gene>
    <name evidence="1" type="ordered locus">Sala_1724</name>
</gene>
<protein>
    <submittedName>
        <fullName evidence="1">Uncharacterized protein</fullName>
    </submittedName>
</protein>
<dbReference type="HOGENOM" id="CLU_2510960_0_0_5"/>
<evidence type="ECO:0000313" key="1">
    <source>
        <dbReference type="EMBL" id="ABF53437.1"/>
    </source>
</evidence>
<reference evidence="1 2" key="1">
    <citation type="journal article" date="2009" name="Proc. Natl. Acad. Sci. U.S.A.">
        <title>The genomic basis of trophic strategy in marine bacteria.</title>
        <authorList>
            <person name="Lauro F.M."/>
            <person name="McDougald D."/>
            <person name="Thomas T."/>
            <person name="Williams T.J."/>
            <person name="Egan S."/>
            <person name="Rice S."/>
            <person name="DeMaere M.Z."/>
            <person name="Ting L."/>
            <person name="Ertan H."/>
            <person name="Johnson J."/>
            <person name="Ferriera S."/>
            <person name="Lapidus A."/>
            <person name="Anderson I."/>
            <person name="Kyrpides N."/>
            <person name="Munk A.C."/>
            <person name="Detter C."/>
            <person name="Han C.S."/>
            <person name="Brown M.V."/>
            <person name="Robb F.T."/>
            <person name="Kjelleberg S."/>
            <person name="Cavicchioli R."/>
        </authorList>
    </citation>
    <scope>NUCLEOTIDE SEQUENCE [LARGE SCALE GENOMIC DNA]</scope>
    <source>
        <strain evidence="2">DSM 13593 / LMG 18877 / RB2256</strain>
    </source>
</reference>
<dbReference type="STRING" id="317655.Sala_1724"/>
<organism evidence="1 2">
    <name type="scientific">Sphingopyxis alaskensis (strain DSM 13593 / LMG 18877 / RB2256)</name>
    <name type="common">Sphingomonas alaskensis</name>
    <dbReference type="NCBI Taxonomy" id="317655"/>
    <lineage>
        <taxon>Bacteria</taxon>
        <taxon>Pseudomonadati</taxon>
        <taxon>Pseudomonadota</taxon>
        <taxon>Alphaproteobacteria</taxon>
        <taxon>Sphingomonadales</taxon>
        <taxon>Sphingomonadaceae</taxon>
        <taxon>Sphingopyxis</taxon>
    </lineage>
</organism>
<dbReference type="AlphaFoldDB" id="Q1GSD5"/>
<proteinExistence type="predicted"/>
<sequence>MPLIVGGSDIQRAALERDDMILTHRDCPLKFVGKKRLAGRAGCPNQRRAAVRRASGGNPSGAGRFLPIATLLVGRDVPHRAAPRASHSAKIASVTVGQYQVIAL</sequence>
<evidence type="ECO:0000313" key="2">
    <source>
        <dbReference type="Proteomes" id="UP000006578"/>
    </source>
</evidence>
<dbReference type="KEGG" id="sal:Sala_1724"/>